<dbReference type="Pfam" id="PF07729">
    <property type="entry name" value="FCD"/>
    <property type="match status" value="1"/>
</dbReference>
<dbReference type="SMART" id="SM00345">
    <property type="entry name" value="HTH_GNTR"/>
    <property type="match status" value="1"/>
</dbReference>
<proteinExistence type="predicted"/>
<accession>A0A4V1RJQ8</accession>
<name>A0A4V1RJQ8_9ACTN</name>
<keyword evidence="1" id="KW-0805">Transcription regulation</keyword>
<dbReference type="Proteomes" id="UP000291838">
    <property type="component" value="Unassembled WGS sequence"/>
</dbReference>
<keyword evidence="6" id="KW-1185">Reference proteome</keyword>
<dbReference type="PANTHER" id="PTHR43537">
    <property type="entry name" value="TRANSCRIPTIONAL REGULATOR, GNTR FAMILY"/>
    <property type="match status" value="1"/>
</dbReference>
<dbReference type="InterPro" id="IPR000524">
    <property type="entry name" value="Tscrpt_reg_HTH_GntR"/>
</dbReference>
<evidence type="ECO:0000313" key="5">
    <source>
        <dbReference type="EMBL" id="RYB89632.1"/>
    </source>
</evidence>
<dbReference type="Gene3D" id="1.20.120.530">
    <property type="entry name" value="GntR ligand-binding domain-like"/>
    <property type="match status" value="1"/>
</dbReference>
<feature type="domain" description="HTH gntR-type" evidence="4">
    <location>
        <begin position="20"/>
        <end position="87"/>
    </location>
</feature>
<dbReference type="GO" id="GO:0003677">
    <property type="term" value="F:DNA binding"/>
    <property type="evidence" value="ECO:0007669"/>
    <property type="project" value="UniProtKB-KW"/>
</dbReference>
<dbReference type="EMBL" id="SDWS01000006">
    <property type="protein sequence ID" value="RYB89632.1"/>
    <property type="molecule type" value="Genomic_DNA"/>
</dbReference>
<keyword evidence="3" id="KW-0804">Transcription</keyword>
<dbReference type="InterPro" id="IPR036390">
    <property type="entry name" value="WH_DNA-bd_sf"/>
</dbReference>
<evidence type="ECO:0000256" key="3">
    <source>
        <dbReference type="ARBA" id="ARBA00023163"/>
    </source>
</evidence>
<keyword evidence="2" id="KW-0238">DNA-binding</keyword>
<dbReference type="GO" id="GO:0003700">
    <property type="term" value="F:DNA-binding transcription factor activity"/>
    <property type="evidence" value="ECO:0007669"/>
    <property type="project" value="InterPro"/>
</dbReference>
<dbReference type="InterPro" id="IPR011711">
    <property type="entry name" value="GntR_C"/>
</dbReference>
<protein>
    <submittedName>
        <fullName evidence="5">GntR family transcriptional regulator</fullName>
    </submittedName>
</protein>
<comment type="caution">
    <text evidence="5">The sequence shown here is derived from an EMBL/GenBank/DDBJ whole genome shotgun (WGS) entry which is preliminary data.</text>
</comment>
<dbReference type="CDD" id="cd07377">
    <property type="entry name" value="WHTH_GntR"/>
    <property type="match status" value="1"/>
</dbReference>
<dbReference type="Pfam" id="PF00392">
    <property type="entry name" value="GntR"/>
    <property type="match status" value="1"/>
</dbReference>
<dbReference type="InterPro" id="IPR036388">
    <property type="entry name" value="WH-like_DNA-bd_sf"/>
</dbReference>
<evidence type="ECO:0000256" key="2">
    <source>
        <dbReference type="ARBA" id="ARBA00023125"/>
    </source>
</evidence>
<dbReference type="RefSeq" id="WP_129476671.1">
    <property type="nucleotide sequence ID" value="NZ_SDWS01000006.1"/>
</dbReference>
<evidence type="ECO:0000313" key="6">
    <source>
        <dbReference type="Proteomes" id="UP000291838"/>
    </source>
</evidence>
<dbReference type="Gene3D" id="1.10.10.10">
    <property type="entry name" value="Winged helix-like DNA-binding domain superfamily/Winged helix DNA-binding domain"/>
    <property type="match status" value="1"/>
</dbReference>
<dbReference type="AlphaFoldDB" id="A0A4V1RJQ8"/>
<reference evidence="5 6" key="1">
    <citation type="submission" date="2019-01" db="EMBL/GenBank/DDBJ databases">
        <title>Novel species of Nocardioides.</title>
        <authorList>
            <person name="Liu Q."/>
            <person name="Xin Y.-H."/>
        </authorList>
    </citation>
    <scope>NUCLEOTIDE SEQUENCE [LARGE SCALE GENOMIC DNA]</scope>
    <source>
        <strain evidence="5 6">HLT3-15</strain>
    </source>
</reference>
<evidence type="ECO:0000259" key="4">
    <source>
        <dbReference type="PROSITE" id="PS50949"/>
    </source>
</evidence>
<organism evidence="5 6">
    <name type="scientific">Nocardioides glacieisoli</name>
    <dbReference type="NCBI Taxonomy" id="1168730"/>
    <lineage>
        <taxon>Bacteria</taxon>
        <taxon>Bacillati</taxon>
        <taxon>Actinomycetota</taxon>
        <taxon>Actinomycetes</taxon>
        <taxon>Propionibacteriales</taxon>
        <taxon>Nocardioidaceae</taxon>
        <taxon>Nocardioides</taxon>
    </lineage>
</organism>
<dbReference type="OrthoDB" id="5243844at2"/>
<dbReference type="SMART" id="SM00895">
    <property type="entry name" value="FCD"/>
    <property type="match status" value="1"/>
</dbReference>
<dbReference type="PROSITE" id="PS50949">
    <property type="entry name" value="HTH_GNTR"/>
    <property type="match status" value="1"/>
</dbReference>
<dbReference type="SUPFAM" id="SSF48008">
    <property type="entry name" value="GntR ligand-binding domain-like"/>
    <property type="match status" value="1"/>
</dbReference>
<dbReference type="InterPro" id="IPR008920">
    <property type="entry name" value="TF_FadR/GntR_C"/>
</dbReference>
<evidence type="ECO:0000256" key="1">
    <source>
        <dbReference type="ARBA" id="ARBA00023015"/>
    </source>
</evidence>
<sequence>MTTSDWLEELQAERTGLGRASTAGRVADVLRTRITEGHLPPGTRLSEEDIGAALGVSRNTLREAFRLLGHERLLLHEFNRGVFVRKLTVDDVRDLYQLRRILECGAVRRAAERRRAGFSADRWVELLVPVRDAVEEGEAAAARDRWVEVGTANMHFHQAVAALAQSPRVTEAMGHLLAELRLVFHVMDAPQAFHQAYLPENRAILELLAAGELDAAESAMATYLDAAEAQLIDAYAAGPA</sequence>
<dbReference type="PANTHER" id="PTHR43537:SF45">
    <property type="entry name" value="GNTR FAMILY REGULATORY PROTEIN"/>
    <property type="match status" value="1"/>
</dbReference>
<gene>
    <name evidence="5" type="ORF">EUA06_13555</name>
</gene>
<dbReference type="SUPFAM" id="SSF46785">
    <property type="entry name" value="Winged helix' DNA-binding domain"/>
    <property type="match status" value="1"/>
</dbReference>